<name>A0AA88ARX2_FICCA</name>
<dbReference type="EMBL" id="BTGU01000038">
    <property type="protein sequence ID" value="GMN51568.1"/>
    <property type="molecule type" value="Genomic_DNA"/>
</dbReference>
<dbReference type="Proteomes" id="UP001187192">
    <property type="component" value="Unassembled WGS sequence"/>
</dbReference>
<sequence length="115" mass="13042">MFTHEWDKLLYSGFLTSKFIQKTAAEFQEHVFFENFEKSSDRSWRLGNMVGIWFPQNIKLTIVDLVSSLSSSPQNIFEFSSNVNADIAIGASFMGLATLVAMVILSLSFVEFTNK</sequence>
<protein>
    <submittedName>
        <fullName evidence="2">Uncharacterized protein</fullName>
    </submittedName>
</protein>
<evidence type="ECO:0000313" key="3">
    <source>
        <dbReference type="Proteomes" id="UP001187192"/>
    </source>
</evidence>
<evidence type="ECO:0000313" key="2">
    <source>
        <dbReference type="EMBL" id="GMN51568.1"/>
    </source>
</evidence>
<proteinExistence type="predicted"/>
<keyword evidence="1" id="KW-0472">Membrane</keyword>
<reference evidence="2" key="1">
    <citation type="submission" date="2023-07" db="EMBL/GenBank/DDBJ databases">
        <title>draft genome sequence of fig (Ficus carica).</title>
        <authorList>
            <person name="Takahashi T."/>
            <person name="Nishimura K."/>
        </authorList>
    </citation>
    <scope>NUCLEOTIDE SEQUENCE</scope>
</reference>
<keyword evidence="1" id="KW-0812">Transmembrane</keyword>
<keyword evidence="1" id="KW-1133">Transmembrane helix</keyword>
<comment type="caution">
    <text evidence="2">The sequence shown here is derived from an EMBL/GenBank/DDBJ whole genome shotgun (WGS) entry which is preliminary data.</text>
</comment>
<feature type="transmembrane region" description="Helical" evidence="1">
    <location>
        <begin position="87"/>
        <end position="110"/>
    </location>
</feature>
<accession>A0AA88ARX2</accession>
<gene>
    <name evidence="2" type="ORF">TIFTF001_020711</name>
</gene>
<keyword evidence="3" id="KW-1185">Reference proteome</keyword>
<dbReference type="AlphaFoldDB" id="A0AA88ARX2"/>
<organism evidence="2 3">
    <name type="scientific">Ficus carica</name>
    <name type="common">Common fig</name>
    <dbReference type="NCBI Taxonomy" id="3494"/>
    <lineage>
        <taxon>Eukaryota</taxon>
        <taxon>Viridiplantae</taxon>
        <taxon>Streptophyta</taxon>
        <taxon>Embryophyta</taxon>
        <taxon>Tracheophyta</taxon>
        <taxon>Spermatophyta</taxon>
        <taxon>Magnoliopsida</taxon>
        <taxon>eudicotyledons</taxon>
        <taxon>Gunneridae</taxon>
        <taxon>Pentapetalae</taxon>
        <taxon>rosids</taxon>
        <taxon>fabids</taxon>
        <taxon>Rosales</taxon>
        <taxon>Moraceae</taxon>
        <taxon>Ficeae</taxon>
        <taxon>Ficus</taxon>
    </lineage>
</organism>
<evidence type="ECO:0000256" key="1">
    <source>
        <dbReference type="SAM" id="Phobius"/>
    </source>
</evidence>